<proteinExistence type="predicted"/>
<dbReference type="EMBL" id="KQ976694">
    <property type="protein sequence ID" value="KYM77628.1"/>
    <property type="molecule type" value="Genomic_DNA"/>
</dbReference>
<keyword evidence="3" id="KW-1185">Reference proteome</keyword>
<feature type="compositionally biased region" description="Basic and acidic residues" evidence="1">
    <location>
        <begin position="104"/>
        <end position="113"/>
    </location>
</feature>
<gene>
    <name evidence="2" type="ORF">ALC53_11969</name>
</gene>
<evidence type="ECO:0000313" key="2">
    <source>
        <dbReference type="EMBL" id="KYM77628.1"/>
    </source>
</evidence>
<organism evidence="2 3">
    <name type="scientific">Atta colombica</name>
    <dbReference type="NCBI Taxonomy" id="520822"/>
    <lineage>
        <taxon>Eukaryota</taxon>
        <taxon>Metazoa</taxon>
        <taxon>Ecdysozoa</taxon>
        <taxon>Arthropoda</taxon>
        <taxon>Hexapoda</taxon>
        <taxon>Insecta</taxon>
        <taxon>Pterygota</taxon>
        <taxon>Neoptera</taxon>
        <taxon>Endopterygota</taxon>
        <taxon>Hymenoptera</taxon>
        <taxon>Apocrita</taxon>
        <taxon>Aculeata</taxon>
        <taxon>Formicoidea</taxon>
        <taxon>Formicidae</taxon>
        <taxon>Myrmicinae</taxon>
        <taxon>Atta</taxon>
    </lineage>
</organism>
<evidence type="ECO:0000313" key="3">
    <source>
        <dbReference type="Proteomes" id="UP000078540"/>
    </source>
</evidence>
<feature type="compositionally biased region" description="Basic and acidic residues" evidence="1">
    <location>
        <begin position="126"/>
        <end position="144"/>
    </location>
</feature>
<accession>A0A195AZG2</accession>
<reference evidence="2 3" key="1">
    <citation type="submission" date="2015-09" db="EMBL/GenBank/DDBJ databases">
        <title>Atta colombica WGS genome.</title>
        <authorList>
            <person name="Nygaard S."/>
            <person name="Hu H."/>
            <person name="Boomsma J."/>
            <person name="Zhang G."/>
        </authorList>
    </citation>
    <scope>NUCLEOTIDE SEQUENCE [LARGE SCALE GENOMIC DNA]</scope>
    <source>
        <strain evidence="2">Treedump-2</strain>
        <tissue evidence="2">Whole body</tissue>
    </source>
</reference>
<evidence type="ECO:0000256" key="1">
    <source>
        <dbReference type="SAM" id="MobiDB-lite"/>
    </source>
</evidence>
<dbReference type="AlphaFoldDB" id="A0A195AZG2"/>
<feature type="non-terminal residue" evidence="2">
    <location>
        <position position="1"/>
    </location>
</feature>
<protein>
    <submittedName>
        <fullName evidence="2">Uncharacterized protein</fullName>
    </submittedName>
</protein>
<feature type="region of interest" description="Disordered" evidence="1">
    <location>
        <begin position="98"/>
        <end position="144"/>
    </location>
</feature>
<sequence>GAIDRTSGIQPPVSCQIVSIISNANRSIVFAKMYACKSFAWVNLTHTMARRTKGIGKNTILAPNVTKDLSRPHLSRHCQGHYPTKGGGVEMHRTRVHLGVGGTKGEEERRRGGEGSSEAGTVLRNWKAEGDKEKNRRDNAVAQV</sequence>
<dbReference type="Proteomes" id="UP000078540">
    <property type="component" value="Unassembled WGS sequence"/>
</dbReference>
<name>A0A195AZG2_9HYME</name>